<sequence>MSSNYTILTGSIWKEYGSKKLILTLNGARAGALEAAIPLWISLVGPLTWVVIQCHPFRPLYYRQKQVLLRNSAGDLGTVSNSFGLFLSWWKIGEWKARAFLGAFWRTSPLGLTALLFWCFWQVAAIVSFYIWQQTPPNVGLVRGGVCGYNFLQGPGAEFQFRRSGLLETIQAETYISQCYGSGSGSSGACNIFARQSILYNKSNASCPFATSKFCIDENSTPFVQDTGPVDSHVDLGINAPPGNRVTYQKINTCSPVHSTPFARIINASNTDEALYWPPETTLQQFFYGPVQGINNTYTFEYSEWTPLDNLPYDIQGIIFNPGFPGTENAWVINTTFTNRTDGDISILWFTPNTIFYNSTVDDPFFLTGANHTLWVEGVEYTLYAPAYLVNIMGCIEQHRFCNPAIPGLCTPLHSLSGIRRNSWLLTTIKYNPAQLATAERIVTSLEMSLTFNSVFNRRGASLLASQTVSDNLQVKNLPVDQWRIEVENWFAVSLAKLQEGVLEFAAGPLDPEIAPYVQFPADTDTARLCYNQLVQLPPGYVNFDFGGILVVTFVGILFFAVGMLFERAAKWYITKRRSERGLKEWREDGQFQLLKRMYEAQNIAGWENPKDEFPITLRDLQPVAPVHGAGNQRNTGLAASAQGSSIPLLPVSPSQPGQSRSTIT</sequence>
<keyword evidence="1" id="KW-0812">Transmembrane</keyword>
<gene>
    <name evidence="2" type="ORF">NA56DRAFT_740522</name>
</gene>
<feature type="transmembrane region" description="Helical" evidence="1">
    <location>
        <begin position="546"/>
        <end position="566"/>
    </location>
</feature>
<feature type="transmembrane region" description="Helical" evidence="1">
    <location>
        <begin position="110"/>
        <end position="132"/>
    </location>
</feature>
<dbReference type="AlphaFoldDB" id="A0A2J6PEV0"/>
<evidence type="ECO:0000256" key="1">
    <source>
        <dbReference type="SAM" id="Phobius"/>
    </source>
</evidence>
<evidence type="ECO:0000313" key="2">
    <source>
        <dbReference type="EMBL" id="PMD12523.1"/>
    </source>
</evidence>
<dbReference type="Proteomes" id="UP000235672">
    <property type="component" value="Unassembled WGS sequence"/>
</dbReference>
<dbReference type="EMBL" id="KZ613548">
    <property type="protein sequence ID" value="PMD12523.1"/>
    <property type="molecule type" value="Genomic_DNA"/>
</dbReference>
<keyword evidence="1" id="KW-1133">Transmembrane helix</keyword>
<dbReference type="OrthoDB" id="3540210at2759"/>
<name>A0A2J6PEV0_9HELO</name>
<feature type="transmembrane region" description="Helical" evidence="1">
    <location>
        <begin position="30"/>
        <end position="52"/>
    </location>
</feature>
<evidence type="ECO:0000313" key="3">
    <source>
        <dbReference type="Proteomes" id="UP000235672"/>
    </source>
</evidence>
<accession>A0A2J6PEV0</accession>
<protein>
    <submittedName>
        <fullName evidence="2">Uncharacterized protein</fullName>
    </submittedName>
</protein>
<reference evidence="2 3" key="1">
    <citation type="submission" date="2016-05" db="EMBL/GenBank/DDBJ databases">
        <title>A degradative enzymes factory behind the ericoid mycorrhizal symbiosis.</title>
        <authorList>
            <consortium name="DOE Joint Genome Institute"/>
            <person name="Martino E."/>
            <person name="Morin E."/>
            <person name="Grelet G."/>
            <person name="Kuo A."/>
            <person name="Kohler A."/>
            <person name="Daghino S."/>
            <person name="Barry K."/>
            <person name="Choi C."/>
            <person name="Cichocki N."/>
            <person name="Clum A."/>
            <person name="Copeland A."/>
            <person name="Hainaut M."/>
            <person name="Haridas S."/>
            <person name="Labutti K."/>
            <person name="Lindquist E."/>
            <person name="Lipzen A."/>
            <person name="Khouja H.-R."/>
            <person name="Murat C."/>
            <person name="Ohm R."/>
            <person name="Olson A."/>
            <person name="Spatafora J."/>
            <person name="Veneault-Fourrey C."/>
            <person name="Henrissat B."/>
            <person name="Grigoriev I."/>
            <person name="Martin F."/>
            <person name="Perotto S."/>
        </authorList>
    </citation>
    <scope>NUCLEOTIDE SEQUENCE [LARGE SCALE GENOMIC DNA]</scope>
    <source>
        <strain evidence="2 3">UAMH 7357</strain>
    </source>
</reference>
<feature type="transmembrane region" description="Helical" evidence="1">
    <location>
        <begin position="72"/>
        <end position="90"/>
    </location>
</feature>
<keyword evidence="3" id="KW-1185">Reference proteome</keyword>
<keyword evidence="1" id="KW-0472">Membrane</keyword>
<proteinExistence type="predicted"/>
<organism evidence="2 3">
    <name type="scientific">Hyaloscypha hepaticicola</name>
    <dbReference type="NCBI Taxonomy" id="2082293"/>
    <lineage>
        <taxon>Eukaryota</taxon>
        <taxon>Fungi</taxon>
        <taxon>Dikarya</taxon>
        <taxon>Ascomycota</taxon>
        <taxon>Pezizomycotina</taxon>
        <taxon>Leotiomycetes</taxon>
        <taxon>Helotiales</taxon>
        <taxon>Hyaloscyphaceae</taxon>
        <taxon>Hyaloscypha</taxon>
    </lineage>
</organism>